<accession>A0A117ILM6</accession>
<dbReference type="GO" id="GO:0005829">
    <property type="term" value="C:cytosol"/>
    <property type="evidence" value="ECO:0007669"/>
    <property type="project" value="TreeGrafter"/>
</dbReference>
<comment type="caution">
    <text evidence="6">The sequence shown here is derived from an EMBL/GenBank/DDBJ whole genome shotgun (WGS) entry which is preliminary data.</text>
</comment>
<dbReference type="GO" id="GO:0004497">
    <property type="term" value="F:monooxygenase activity"/>
    <property type="evidence" value="ECO:0007669"/>
    <property type="project" value="UniProtKB-KW"/>
</dbReference>
<dbReference type="OMA" id="WFRYFQK"/>
<evidence type="ECO:0000256" key="4">
    <source>
        <dbReference type="ARBA" id="ARBA00023033"/>
    </source>
</evidence>
<name>A0A117ILM6_MYCTH</name>
<dbReference type="SUPFAM" id="SSF51679">
    <property type="entry name" value="Bacterial luciferase-like"/>
    <property type="match status" value="1"/>
</dbReference>
<dbReference type="PANTHER" id="PTHR30137">
    <property type="entry name" value="LUCIFERASE-LIKE MONOOXYGENASE"/>
    <property type="match status" value="1"/>
</dbReference>
<evidence type="ECO:0000313" key="7">
    <source>
        <dbReference type="Proteomes" id="UP000069654"/>
    </source>
</evidence>
<organism evidence="6 7">
    <name type="scientific">Mycolicibacterium thermoresistibile</name>
    <name type="common">Mycobacterium thermoresistibile</name>
    <dbReference type="NCBI Taxonomy" id="1797"/>
    <lineage>
        <taxon>Bacteria</taxon>
        <taxon>Bacillati</taxon>
        <taxon>Actinomycetota</taxon>
        <taxon>Actinomycetes</taxon>
        <taxon>Mycobacteriales</taxon>
        <taxon>Mycobacteriaceae</taxon>
        <taxon>Mycolicibacterium</taxon>
    </lineage>
</organism>
<dbReference type="Gene3D" id="3.20.20.30">
    <property type="entry name" value="Luciferase-like domain"/>
    <property type="match status" value="1"/>
</dbReference>
<keyword evidence="2" id="KW-0285">Flavoprotein</keyword>
<keyword evidence="4 6" id="KW-0503">Monooxygenase</keyword>
<reference evidence="7" key="2">
    <citation type="submission" date="2016-02" db="EMBL/GenBank/DDBJ databases">
        <title>Draft genome sequence of five rapidly growing Mycobacterium species.</title>
        <authorList>
            <person name="Katahira K."/>
            <person name="Gotou Y."/>
            <person name="Iida K."/>
            <person name="Ogura Y."/>
            <person name="Hayashi T."/>
        </authorList>
    </citation>
    <scope>NUCLEOTIDE SEQUENCE [LARGE SCALE GENOMIC DNA]</scope>
    <source>
        <strain evidence="7">JCM6362</strain>
    </source>
</reference>
<dbReference type="PANTHER" id="PTHR30137:SF16">
    <property type="entry name" value="BLL0895 PROTEIN"/>
    <property type="match status" value="1"/>
</dbReference>
<keyword evidence="3" id="KW-0560">Oxidoreductase</keyword>
<dbReference type="STRING" id="1797.RMCT_0872"/>
<protein>
    <submittedName>
        <fullName evidence="6">Limonene monooxygenase</fullName>
    </submittedName>
</protein>
<comment type="similarity">
    <text evidence="1">Belongs to the bacterial luciferase oxidoreductase family.</text>
</comment>
<evidence type="ECO:0000256" key="2">
    <source>
        <dbReference type="ARBA" id="ARBA00022630"/>
    </source>
</evidence>
<dbReference type="Pfam" id="PF00296">
    <property type="entry name" value="Bac_luciferase"/>
    <property type="match status" value="1"/>
</dbReference>
<dbReference type="InterPro" id="IPR050766">
    <property type="entry name" value="Bact_Lucif_Oxidored"/>
</dbReference>
<dbReference type="InterPro" id="IPR036661">
    <property type="entry name" value="Luciferase-like_sf"/>
</dbReference>
<evidence type="ECO:0000256" key="3">
    <source>
        <dbReference type="ARBA" id="ARBA00023002"/>
    </source>
</evidence>
<dbReference type="InterPro" id="IPR011251">
    <property type="entry name" value="Luciferase-like_dom"/>
</dbReference>
<dbReference type="GO" id="GO:0016705">
    <property type="term" value="F:oxidoreductase activity, acting on paired donors, with incorporation or reduction of molecular oxygen"/>
    <property type="evidence" value="ECO:0007669"/>
    <property type="project" value="InterPro"/>
</dbReference>
<gene>
    <name evidence="6" type="ORF">RMCT_0872</name>
</gene>
<feature type="domain" description="Luciferase-like" evidence="5">
    <location>
        <begin position="19"/>
        <end position="320"/>
    </location>
</feature>
<dbReference type="EMBL" id="BCTB01000004">
    <property type="protein sequence ID" value="GAT13901.1"/>
    <property type="molecule type" value="Genomic_DNA"/>
</dbReference>
<dbReference type="Proteomes" id="UP000069654">
    <property type="component" value="Unassembled WGS sequence"/>
</dbReference>
<evidence type="ECO:0000259" key="5">
    <source>
        <dbReference type="Pfam" id="PF00296"/>
    </source>
</evidence>
<reference evidence="6 7" key="1">
    <citation type="journal article" date="2016" name="Genome Announc.">
        <title>Draft Genome Sequences of Five Rapidly Growing Mycobacterium Species, M. thermoresistibile, M. fortuitum subsp. acetamidolyticum, M. canariasense, M. brisbanense, and M. novocastrense.</title>
        <authorList>
            <person name="Katahira K."/>
            <person name="Ogura Y."/>
            <person name="Gotoh Y."/>
            <person name="Hayashi T."/>
        </authorList>
    </citation>
    <scope>NUCLEOTIDE SEQUENCE [LARGE SCALE GENOMIC DNA]</scope>
    <source>
        <strain evidence="6 7">JCM6362</strain>
    </source>
</reference>
<proteinExistence type="inferred from homology"/>
<evidence type="ECO:0000313" key="6">
    <source>
        <dbReference type="EMBL" id="GAT13901.1"/>
    </source>
</evidence>
<sequence>MTESTSADTSTDTSIYPKRFGVFQAPFHKFGIHPTVLFERDLQLIQRAEELGFHEAWIGEHHSGGHEPIASPEVFMAAASQRTHTIKLGTGVVSLPYHNPFMVAERHVLLDHLSRGRAIMGFGPGQLASDAHMMAVETAEQREMMREAAEVIVRLMRGETVTAKTSWFELRDARLQVLPYNGAGLETVVASVASPSGPRTAGELGLGMINLASSGPGAFEALRDHWSIVESEAAKSGAEVSRDQWRLAAIMHIAETEEQARRDCEYGFAEIWDYLGQISPLPPSKETSVEGKLNEAIESGMVCIGTPDTAIELIRKLAKQTGGFGVFIMNLADFAAPAAKLRSIELFAEYVIPEFTGHLDALRASHEWVLGAKNEEDTTIWRDQTNAAIAAATAEFQRSRG</sequence>
<dbReference type="AlphaFoldDB" id="A0A117ILM6"/>
<evidence type="ECO:0000256" key="1">
    <source>
        <dbReference type="ARBA" id="ARBA00010426"/>
    </source>
</evidence>
<dbReference type="RefSeq" id="WP_003926961.1">
    <property type="nucleotide sequence ID" value="NZ_BCTB01000004.1"/>
</dbReference>